<evidence type="ECO:0000313" key="10">
    <source>
        <dbReference type="EMBL" id="MIC88556.1"/>
    </source>
</evidence>
<dbReference type="GO" id="GO:0090158">
    <property type="term" value="P:endoplasmic reticulum membrane organization"/>
    <property type="evidence" value="ECO:0007669"/>
    <property type="project" value="TreeGrafter"/>
</dbReference>
<keyword evidence="5" id="KW-0175">Coiled coil</keyword>
<reference evidence="10" key="1">
    <citation type="journal article" date="2018" name="Toxicon">
        <title>Venom-gland transcriptomics and venom proteomics of the giant Florida blue centipede, Scolopendra viridis.</title>
        <authorList>
            <person name="Ward M.J."/>
            <person name="Rokyta D.R."/>
        </authorList>
    </citation>
    <scope>NUCLEOTIDE SEQUENCE</scope>
    <source>
        <tissue evidence="10">Venom gland</tissue>
    </source>
</reference>
<evidence type="ECO:0000256" key="5">
    <source>
        <dbReference type="ARBA" id="ARBA00023054"/>
    </source>
</evidence>
<feature type="domain" description="MSP" evidence="9">
    <location>
        <begin position="7"/>
        <end position="124"/>
    </location>
</feature>
<dbReference type="InterPro" id="IPR008962">
    <property type="entry name" value="PapD-like_sf"/>
</dbReference>
<evidence type="ECO:0000256" key="1">
    <source>
        <dbReference type="ARBA" id="ARBA00004211"/>
    </source>
</evidence>
<dbReference type="GO" id="GO:0033149">
    <property type="term" value="F:FFAT motif binding"/>
    <property type="evidence" value="ECO:0007669"/>
    <property type="project" value="TreeGrafter"/>
</dbReference>
<keyword evidence="3 8" id="KW-0812">Transmembrane</keyword>
<comment type="similarity">
    <text evidence="2">Belongs to the VAMP-associated protein (VAP) (TC 9.B.17) family.</text>
</comment>
<protein>
    <submittedName>
        <fullName evidence="10">Vesicle-associated membrane protein-associated protein A</fullName>
    </submittedName>
</protein>
<dbReference type="PROSITE" id="PS50202">
    <property type="entry name" value="MSP"/>
    <property type="match status" value="1"/>
</dbReference>
<evidence type="ECO:0000256" key="3">
    <source>
        <dbReference type="ARBA" id="ARBA00022692"/>
    </source>
</evidence>
<name>A0A4D5R8W4_SCOVI</name>
<evidence type="ECO:0000256" key="2">
    <source>
        <dbReference type="ARBA" id="ARBA00008932"/>
    </source>
</evidence>
<accession>A0A4D5R8W4</accession>
<dbReference type="GO" id="GO:0005789">
    <property type="term" value="C:endoplasmic reticulum membrane"/>
    <property type="evidence" value="ECO:0007669"/>
    <property type="project" value="InterPro"/>
</dbReference>
<evidence type="ECO:0000256" key="8">
    <source>
        <dbReference type="SAM" id="Phobius"/>
    </source>
</evidence>
<dbReference type="PANTHER" id="PTHR10809:SF6">
    <property type="entry name" value="AT11025P-RELATED"/>
    <property type="match status" value="1"/>
</dbReference>
<keyword evidence="4 8" id="KW-1133">Transmembrane helix</keyword>
<dbReference type="Pfam" id="PF00635">
    <property type="entry name" value="Motile_Sperm"/>
    <property type="match status" value="1"/>
</dbReference>
<comment type="subcellular location">
    <subcellularLocation>
        <location evidence="1">Membrane</location>
        <topology evidence="1">Single-pass type IV membrane protein</topology>
    </subcellularLocation>
</comment>
<feature type="region of interest" description="Disordered" evidence="7">
    <location>
        <begin position="194"/>
        <end position="223"/>
    </location>
</feature>
<dbReference type="SUPFAM" id="SSF49354">
    <property type="entry name" value="PapD-like"/>
    <property type="match status" value="1"/>
</dbReference>
<dbReference type="InterPro" id="IPR013783">
    <property type="entry name" value="Ig-like_fold"/>
</dbReference>
<dbReference type="PANTHER" id="PTHR10809">
    <property type="entry name" value="VESICLE-ASSOCIATED MEMBRANE PROTEIN-ASSOCIATED PROTEIN"/>
    <property type="match status" value="1"/>
</dbReference>
<dbReference type="InterPro" id="IPR016763">
    <property type="entry name" value="VAP"/>
</dbReference>
<dbReference type="GO" id="GO:0061817">
    <property type="term" value="P:endoplasmic reticulum-plasma membrane tethering"/>
    <property type="evidence" value="ECO:0007669"/>
    <property type="project" value="TreeGrafter"/>
</dbReference>
<sequence>MSKLDQVLILEPQNELVFKGPFTGVVTSNLLLTNPTNRRVCFKVKTTAPKRYCVRPNSGIVESKEAVNVSVMLQPFDYNPNEKNKHKFMVQTMFAPDGEVNQETLWKDVNPENLMDSKLKCVFELPVENTTQNNVDVNVPHAELKPIVTKGTEAPLLKSSPKASNVDMENKKAAEELKRLREEISILRQENHQLKEDGVRMRRTDSSKPSSGGVVHDSPLSGTISSSNFQGQNAMVPSMTQFAILLVALFMGFIFGKFIL</sequence>
<dbReference type="GO" id="GO:0005886">
    <property type="term" value="C:plasma membrane"/>
    <property type="evidence" value="ECO:0007669"/>
    <property type="project" value="TreeGrafter"/>
</dbReference>
<proteinExistence type="inferred from homology"/>
<evidence type="ECO:0000259" key="9">
    <source>
        <dbReference type="PROSITE" id="PS50202"/>
    </source>
</evidence>
<dbReference type="InterPro" id="IPR000535">
    <property type="entry name" value="MSP_dom"/>
</dbReference>
<feature type="transmembrane region" description="Helical" evidence="8">
    <location>
        <begin position="239"/>
        <end position="259"/>
    </location>
</feature>
<evidence type="ECO:0000256" key="4">
    <source>
        <dbReference type="ARBA" id="ARBA00022989"/>
    </source>
</evidence>
<evidence type="ECO:0000256" key="7">
    <source>
        <dbReference type="SAM" id="MobiDB-lite"/>
    </source>
</evidence>
<evidence type="ECO:0000256" key="6">
    <source>
        <dbReference type="ARBA" id="ARBA00023136"/>
    </source>
</evidence>
<dbReference type="EMBL" id="GGNE01000015">
    <property type="protein sequence ID" value="MIC88556.1"/>
    <property type="molecule type" value="Transcribed_RNA"/>
</dbReference>
<keyword evidence="6 8" id="KW-0472">Membrane</keyword>
<dbReference type="AlphaFoldDB" id="A0A4D5R8W4"/>
<dbReference type="FunFam" id="2.60.40.10:FF:000334">
    <property type="entry name" value="vesicle-associated membrane protein-associated protein A isoform X1"/>
    <property type="match status" value="1"/>
</dbReference>
<feature type="compositionally biased region" description="Basic and acidic residues" evidence="7">
    <location>
        <begin position="194"/>
        <end position="206"/>
    </location>
</feature>
<dbReference type="PIRSF" id="PIRSF019693">
    <property type="entry name" value="VAMP-associated"/>
    <property type="match status" value="1"/>
</dbReference>
<dbReference type="Gene3D" id="2.60.40.10">
    <property type="entry name" value="Immunoglobulins"/>
    <property type="match status" value="1"/>
</dbReference>
<organism evidence="10">
    <name type="scientific">Scolopendra viridis</name>
    <name type="common">Giant centipede</name>
    <dbReference type="NCBI Taxonomy" id="118503"/>
    <lineage>
        <taxon>Eukaryota</taxon>
        <taxon>Metazoa</taxon>
        <taxon>Ecdysozoa</taxon>
        <taxon>Arthropoda</taxon>
        <taxon>Myriapoda</taxon>
        <taxon>Chilopoda</taxon>
        <taxon>Pleurostigmophora</taxon>
        <taxon>Scolopendromorpha</taxon>
        <taxon>Scolopendridae</taxon>
        <taxon>Scolopendra</taxon>
    </lineage>
</organism>